<sequence length="183" mass="20887">MDASVFLWGTRKSCKKFAQAKYPQGPLDEEQTDRREITKTTPYEPIEVTARCTKVALEERILKITKTDTRRCGKTTWVVKHFELGRDVVITTTQDAARDLKEKLASRLGADASGKVRTMASVLVNDFRGPKNRDRPILDKAHELLTRRRRGFASLKDVFLIDDANQLPFIDMLNLLVKCSTFD</sequence>
<reference evidence="1 2" key="1">
    <citation type="journal article" date="2019" name="Commun. Biol.">
        <title>The bagworm genome reveals a unique fibroin gene that provides high tensile strength.</title>
        <authorList>
            <person name="Kono N."/>
            <person name="Nakamura H."/>
            <person name="Ohtoshi R."/>
            <person name="Tomita M."/>
            <person name="Numata K."/>
            <person name="Arakawa K."/>
        </authorList>
    </citation>
    <scope>NUCLEOTIDE SEQUENCE [LARGE SCALE GENOMIC DNA]</scope>
</reference>
<keyword evidence="2" id="KW-1185">Reference proteome</keyword>
<dbReference type="EMBL" id="BGZK01002291">
    <property type="protein sequence ID" value="GBP92628.1"/>
    <property type="molecule type" value="Genomic_DNA"/>
</dbReference>
<name>A0A4C1ZY24_EUMVA</name>
<dbReference type="AlphaFoldDB" id="A0A4C1ZY24"/>
<organism evidence="1 2">
    <name type="scientific">Eumeta variegata</name>
    <name type="common">Bagworm moth</name>
    <name type="synonym">Eumeta japonica</name>
    <dbReference type="NCBI Taxonomy" id="151549"/>
    <lineage>
        <taxon>Eukaryota</taxon>
        <taxon>Metazoa</taxon>
        <taxon>Ecdysozoa</taxon>
        <taxon>Arthropoda</taxon>
        <taxon>Hexapoda</taxon>
        <taxon>Insecta</taxon>
        <taxon>Pterygota</taxon>
        <taxon>Neoptera</taxon>
        <taxon>Endopterygota</taxon>
        <taxon>Lepidoptera</taxon>
        <taxon>Glossata</taxon>
        <taxon>Ditrysia</taxon>
        <taxon>Tineoidea</taxon>
        <taxon>Psychidae</taxon>
        <taxon>Oiketicinae</taxon>
        <taxon>Eumeta</taxon>
    </lineage>
</organism>
<dbReference type="InterPro" id="IPR027417">
    <property type="entry name" value="P-loop_NTPase"/>
</dbReference>
<protein>
    <recommendedName>
        <fullName evidence="3">(+)RNA virus helicase C-terminal domain-containing protein</fullName>
    </recommendedName>
</protein>
<comment type="caution">
    <text evidence="1">The sequence shown here is derived from an EMBL/GenBank/DDBJ whole genome shotgun (WGS) entry which is preliminary data.</text>
</comment>
<dbReference type="OrthoDB" id="9995375at2759"/>
<dbReference type="Gene3D" id="3.40.50.300">
    <property type="entry name" value="P-loop containing nucleotide triphosphate hydrolases"/>
    <property type="match status" value="1"/>
</dbReference>
<evidence type="ECO:0008006" key="3">
    <source>
        <dbReference type="Google" id="ProtNLM"/>
    </source>
</evidence>
<evidence type="ECO:0000313" key="1">
    <source>
        <dbReference type="EMBL" id="GBP92628.1"/>
    </source>
</evidence>
<dbReference type="Proteomes" id="UP000299102">
    <property type="component" value="Unassembled WGS sequence"/>
</dbReference>
<proteinExistence type="predicted"/>
<accession>A0A4C1ZY24</accession>
<gene>
    <name evidence="1" type="ORF">EVAR_100450_1</name>
</gene>
<evidence type="ECO:0000313" key="2">
    <source>
        <dbReference type="Proteomes" id="UP000299102"/>
    </source>
</evidence>